<evidence type="ECO:0000256" key="3">
    <source>
        <dbReference type="ARBA" id="ARBA00010017"/>
    </source>
</evidence>
<dbReference type="CTD" id="108708609"/>
<organism evidence="12">
    <name type="scientific">Xenopus laevis</name>
    <name type="common">African clawed frog</name>
    <dbReference type="NCBI Taxonomy" id="8355"/>
    <lineage>
        <taxon>Eukaryota</taxon>
        <taxon>Metazoa</taxon>
        <taxon>Chordata</taxon>
        <taxon>Craniata</taxon>
        <taxon>Vertebrata</taxon>
        <taxon>Euteleostomi</taxon>
        <taxon>Amphibia</taxon>
        <taxon>Batrachia</taxon>
        <taxon>Anura</taxon>
        <taxon>Pipoidea</taxon>
        <taxon>Pipidae</taxon>
        <taxon>Xenopodinae</taxon>
        <taxon>Xenopus</taxon>
        <taxon>Xenopus</taxon>
    </lineage>
</organism>
<keyword evidence="11" id="KW-1185">Reference proteome</keyword>
<feature type="region of interest" description="Disordered" evidence="9">
    <location>
        <begin position="1"/>
        <end position="23"/>
    </location>
</feature>
<evidence type="ECO:0000256" key="5">
    <source>
        <dbReference type="ARBA" id="ARBA00022692"/>
    </source>
</evidence>
<dbReference type="AGR" id="Xenbase:XB-GENE-17332936"/>
<dbReference type="Xenbase" id="XB-GENE-17332936">
    <property type="gene designation" value="smagp.L"/>
</dbReference>
<evidence type="ECO:0000256" key="6">
    <source>
        <dbReference type="ARBA" id="ARBA00022989"/>
    </source>
</evidence>
<protein>
    <submittedName>
        <fullName evidence="12 13">Small Cell adhesion glycoprotein homolog</fullName>
    </submittedName>
</protein>
<dbReference type="RefSeq" id="XP_018102986.1">
    <property type="nucleotide sequence ID" value="XM_018247497.2"/>
</dbReference>
<dbReference type="Proteomes" id="UP000186698">
    <property type="component" value="Chromosome 2L"/>
</dbReference>
<evidence type="ECO:0000313" key="14">
    <source>
        <dbReference type="Xenbase" id="XB-GENE-17332936"/>
    </source>
</evidence>
<keyword evidence="5 10" id="KW-0812">Transmembrane</keyword>
<gene>
    <name evidence="12 13 14" type="primary">smagp.L</name>
</gene>
<comment type="similarity">
    <text evidence="3">Belongs to the SMAGP family.</text>
</comment>
<accession>A0A1L8HI84</accession>
<dbReference type="GO" id="GO:0030659">
    <property type="term" value="C:cytoplasmic vesicle membrane"/>
    <property type="evidence" value="ECO:0007669"/>
    <property type="project" value="UniProtKB-SubCell"/>
</dbReference>
<dbReference type="KEGG" id="xla:108708609"/>
<evidence type="ECO:0000256" key="7">
    <source>
        <dbReference type="ARBA" id="ARBA00023136"/>
    </source>
</evidence>
<feature type="transmembrane region" description="Helical" evidence="10">
    <location>
        <begin position="28"/>
        <end position="53"/>
    </location>
</feature>
<comment type="subcellular location">
    <subcellularLocation>
        <location evidence="1">Cell membrane</location>
        <topology evidence="1">Single-pass type III membrane protein</topology>
    </subcellularLocation>
    <subcellularLocation>
        <location evidence="2">Cytoplasmic vesicle membrane</location>
        <topology evidence="2">Single-pass type III membrane protein</topology>
    </subcellularLocation>
</comment>
<dbReference type="GO" id="GO:0005886">
    <property type="term" value="C:plasma membrane"/>
    <property type="evidence" value="ECO:0007669"/>
    <property type="project" value="UniProtKB-SubCell"/>
</dbReference>
<keyword evidence="6 10" id="KW-1133">Transmembrane helix</keyword>
<evidence type="ECO:0000313" key="13">
    <source>
        <dbReference type="RefSeq" id="XP_041438495.1"/>
    </source>
</evidence>
<dbReference type="RefSeq" id="XP_041438495.1">
    <property type="nucleotide sequence ID" value="XM_041582561.1"/>
</dbReference>
<feature type="region of interest" description="Disordered" evidence="9">
    <location>
        <begin position="62"/>
        <end position="91"/>
    </location>
</feature>
<dbReference type="OMA" id="DPHFLAP"/>
<dbReference type="AlphaFoldDB" id="A0A1L8HI84"/>
<keyword evidence="7 10" id="KW-0472">Membrane</keyword>
<sequence length="91" mass="9814">MSILPTQGSVPEEAVTRSGGDVDGFEKAVVGGVIAAVFITLITVVVLIAVYLYKHKGSYRTNENAEDAEASKSLQMTEDSALTPEKKEYFM</sequence>
<dbReference type="InterPro" id="IPR043243">
    <property type="entry name" value="SMAGP"/>
</dbReference>
<evidence type="ECO:0000256" key="1">
    <source>
        <dbReference type="ARBA" id="ARBA00004361"/>
    </source>
</evidence>
<dbReference type="OrthoDB" id="9045634at2759"/>
<evidence type="ECO:0000256" key="4">
    <source>
        <dbReference type="ARBA" id="ARBA00022475"/>
    </source>
</evidence>
<proteinExistence type="inferred from homology"/>
<dbReference type="GeneID" id="108708609"/>
<evidence type="ECO:0000313" key="11">
    <source>
        <dbReference type="Proteomes" id="UP000186698"/>
    </source>
</evidence>
<name>A0A1L8HI84_XENLA</name>
<evidence type="ECO:0000256" key="9">
    <source>
        <dbReference type="SAM" id="MobiDB-lite"/>
    </source>
</evidence>
<dbReference type="PANTHER" id="PTHR47394">
    <property type="entry name" value="SMALL CELL ADHESION GLYCOPROTEIN"/>
    <property type="match status" value="1"/>
</dbReference>
<evidence type="ECO:0000256" key="10">
    <source>
        <dbReference type="SAM" id="Phobius"/>
    </source>
</evidence>
<dbReference type="Bgee" id="108708609">
    <property type="expression patterns" value="Expressed in egg cell and 19 other cell types or tissues"/>
</dbReference>
<evidence type="ECO:0000256" key="8">
    <source>
        <dbReference type="ARBA" id="ARBA00023329"/>
    </source>
</evidence>
<evidence type="ECO:0000256" key="2">
    <source>
        <dbReference type="ARBA" id="ARBA00004497"/>
    </source>
</evidence>
<dbReference type="PaxDb" id="8355-A0A1L8HI84"/>
<keyword evidence="4" id="KW-1003">Cell membrane</keyword>
<reference evidence="12" key="1">
    <citation type="submission" date="2022-04" db="UniProtKB">
        <authorList>
            <consortium name="RefSeq"/>
        </authorList>
    </citation>
    <scope>IDENTIFICATION</scope>
    <source>
        <strain evidence="12 13">J_2021</strain>
        <tissue evidence="12 13">Erythrocytes</tissue>
    </source>
</reference>
<evidence type="ECO:0000313" key="12">
    <source>
        <dbReference type="RefSeq" id="XP_018102986.1"/>
    </source>
</evidence>
<dbReference type="PANTHER" id="PTHR47394:SF1">
    <property type="entry name" value="SMALL CELL ADHESION GLYCOPROTEIN"/>
    <property type="match status" value="1"/>
</dbReference>
<keyword evidence="8" id="KW-0968">Cytoplasmic vesicle</keyword>
<dbReference type="STRING" id="8355.A0A1L8HI84"/>